<reference evidence="2" key="1">
    <citation type="submission" date="2012-09" db="EMBL/GenBank/DDBJ databases">
        <authorList>
            <person name="Martin A.A."/>
        </authorList>
    </citation>
    <scope>NUCLEOTIDE SEQUENCE</scope>
</reference>
<evidence type="ECO:0000256" key="1">
    <source>
        <dbReference type="SAM" id="Phobius"/>
    </source>
</evidence>
<evidence type="ECO:0000313" key="2">
    <source>
        <dbReference type="Proteomes" id="UP000035642"/>
    </source>
</evidence>
<dbReference type="Proteomes" id="UP000035642">
    <property type="component" value="Unassembled WGS sequence"/>
</dbReference>
<organism evidence="2 3">
    <name type="scientific">Angiostrongylus cantonensis</name>
    <name type="common">Rat lungworm</name>
    <dbReference type="NCBI Taxonomy" id="6313"/>
    <lineage>
        <taxon>Eukaryota</taxon>
        <taxon>Metazoa</taxon>
        <taxon>Ecdysozoa</taxon>
        <taxon>Nematoda</taxon>
        <taxon>Chromadorea</taxon>
        <taxon>Rhabditida</taxon>
        <taxon>Rhabditina</taxon>
        <taxon>Rhabditomorpha</taxon>
        <taxon>Strongyloidea</taxon>
        <taxon>Metastrongylidae</taxon>
        <taxon>Angiostrongylus</taxon>
    </lineage>
</organism>
<evidence type="ECO:0000313" key="3">
    <source>
        <dbReference type="WBParaSite" id="ACAC_0000487501-mRNA-1"/>
    </source>
</evidence>
<reference evidence="3" key="2">
    <citation type="submission" date="2017-02" db="UniProtKB">
        <authorList>
            <consortium name="WormBaseParasite"/>
        </authorList>
    </citation>
    <scope>IDENTIFICATION</scope>
</reference>
<feature type="transmembrane region" description="Helical" evidence="1">
    <location>
        <begin position="12"/>
        <end position="30"/>
    </location>
</feature>
<keyword evidence="1" id="KW-0812">Transmembrane</keyword>
<sequence length="66" mass="7277">MDPIIRLSSLMVTFDGAAVAVVVGIVQFYFKYTSSLQLIRRYGSSPGGFRCLSNPRKDHGVLITIL</sequence>
<accession>A0A0K0D480</accession>
<protein>
    <submittedName>
        <fullName evidence="3">7TM_GPCR_Srx domain-containing protein</fullName>
    </submittedName>
</protein>
<keyword evidence="2" id="KW-1185">Reference proteome</keyword>
<proteinExistence type="predicted"/>
<dbReference type="AlphaFoldDB" id="A0A0K0D480"/>
<keyword evidence="1" id="KW-1133">Transmembrane helix</keyword>
<name>A0A0K0D480_ANGCA</name>
<dbReference type="WBParaSite" id="ACAC_0000487501-mRNA-1">
    <property type="protein sequence ID" value="ACAC_0000487501-mRNA-1"/>
    <property type="gene ID" value="ACAC_0000487501"/>
</dbReference>
<keyword evidence="1" id="KW-0472">Membrane</keyword>